<dbReference type="SUPFAM" id="SSF53098">
    <property type="entry name" value="Ribonuclease H-like"/>
    <property type="match status" value="1"/>
</dbReference>
<reference evidence="3" key="1">
    <citation type="journal article" date="2013" name="Nature">
        <title>Pan genome of the phytoplankton Emiliania underpins its global distribution.</title>
        <authorList>
            <person name="Read B.A."/>
            <person name="Kegel J."/>
            <person name="Klute M.J."/>
            <person name="Kuo A."/>
            <person name="Lefebvre S.C."/>
            <person name="Maumus F."/>
            <person name="Mayer C."/>
            <person name="Miller J."/>
            <person name="Monier A."/>
            <person name="Salamov A."/>
            <person name="Young J."/>
            <person name="Aguilar M."/>
            <person name="Claverie J.M."/>
            <person name="Frickenhaus S."/>
            <person name="Gonzalez K."/>
            <person name="Herman E.K."/>
            <person name="Lin Y.C."/>
            <person name="Napier J."/>
            <person name="Ogata H."/>
            <person name="Sarno A.F."/>
            <person name="Shmutz J."/>
            <person name="Schroeder D."/>
            <person name="de Vargas C."/>
            <person name="Verret F."/>
            <person name="von Dassow P."/>
            <person name="Valentin K."/>
            <person name="Van de Peer Y."/>
            <person name="Wheeler G."/>
            <person name="Dacks J.B."/>
            <person name="Delwiche C.F."/>
            <person name="Dyhrman S.T."/>
            <person name="Glockner G."/>
            <person name="John U."/>
            <person name="Richards T."/>
            <person name="Worden A.Z."/>
            <person name="Zhang X."/>
            <person name="Grigoriev I.V."/>
            <person name="Allen A.E."/>
            <person name="Bidle K."/>
            <person name="Borodovsky M."/>
            <person name="Bowler C."/>
            <person name="Brownlee C."/>
            <person name="Cock J.M."/>
            <person name="Elias M."/>
            <person name="Gladyshev V.N."/>
            <person name="Groth M."/>
            <person name="Guda C."/>
            <person name="Hadaegh A."/>
            <person name="Iglesias-Rodriguez M.D."/>
            <person name="Jenkins J."/>
            <person name="Jones B.M."/>
            <person name="Lawson T."/>
            <person name="Leese F."/>
            <person name="Lindquist E."/>
            <person name="Lobanov A."/>
            <person name="Lomsadze A."/>
            <person name="Malik S.B."/>
            <person name="Marsh M.E."/>
            <person name="Mackinder L."/>
            <person name="Mock T."/>
            <person name="Mueller-Roeber B."/>
            <person name="Pagarete A."/>
            <person name="Parker M."/>
            <person name="Probert I."/>
            <person name="Quesneville H."/>
            <person name="Raines C."/>
            <person name="Rensing S.A."/>
            <person name="Riano-Pachon D.M."/>
            <person name="Richier S."/>
            <person name="Rokitta S."/>
            <person name="Shiraiwa Y."/>
            <person name="Soanes D.M."/>
            <person name="van der Giezen M."/>
            <person name="Wahlund T.M."/>
            <person name="Williams B."/>
            <person name="Wilson W."/>
            <person name="Wolfe G."/>
            <person name="Wurch L.L."/>
        </authorList>
    </citation>
    <scope>NUCLEOTIDE SEQUENCE</scope>
</reference>
<dbReference type="PANTHER" id="PTHR32166:SF123">
    <property type="entry name" value="BED-TYPE DOMAIN-CONTAINING PROTEIN"/>
    <property type="match status" value="1"/>
</dbReference>
<proteinExistence type="predicted"/>
<reference evidence="2" key="2">
    <citation type="submission" date="2024-10" db="UniProtKB">
        <authorList>
            <consortium name="EnsemblProtists"/>
        </authorList>
    </citation>
    <scope>IDENTIFICATION</scope>
</reference>
<dbReference type="KEGG" id="ehx:EMIHUDRAFT_223115"/>
<name>A0A0D3KVZ6_EMIH1</name>
<keyword evidence="3" id="KW-1185">Reference proteome</keyword>
<feature type="domain" description="DUF659" evidence="1">
    <location>
        <begin position="174"/>
        <end position="245"/>
    </location>
</feature>
<evidence type="ECO:0000313" key="3">
    <source>
        <dbReference type="Proteomes" id="UP000013827"/>
    </source>
</evidence>
<dbReference type="PANTHER" id="PTHR32166">
    <property type="entry name" value="OSJNBA0013A04.12 PROTEIN"/>
    <property type="match status" value="1"/>
</dbReference>
<dbReference type="PaxDb" id="2903-EOD39931"/>
<accession>A0A0D3KVZ6</accession>
<dbReference type="Pfam" id="PF04937">
    <property type="entry name" value="DUF659"/>
    <property type="match status" value="1"/>
</dbReference>
<dbReference type="InterPro" id="IPR007021">
    <property type="entry name" value="DUF659"/>
</dbReference>
<evidence type="ECO:0000313" key="2">
    <source>
        <dbReference type="EnsemblProtists" id="EOD39931"/>
    </source>
</evidence>
<dbReference type="GeneID" id="17285200"/>
<organism evidence="2 3">
    <name type="scientific">Emiliania huxleyi (strain CCMP1516)</name>
    <dbReference type="NCBI Taxonomy" id="280463"/>
    <lineage>
        <taxon>Eukaryota</taxon>
        <taxon>Haptista</taxon>
        <taxon>Haptophyta</taxon>
        <taxon>Prymnesiophyceae</taxon>
        <taxon>Isochrysidales</taxon>
        <taxon>Noelaerhabdaceae</taxon>
        <taxon>Emiliania</taxon>
    </lineage>
</organism>
<sequence length="253" mass="27353">MFCGGATRIKEHLCDKCTDDSPEFLALKESLLGAKGEKGKTLAAKRAHDEVADSVAAGEAKAKAKLGQKSIQSSMYSGKSEACDKAIGEFFYGLNVGASKVSHPLFKDLVEALKTAPASYQPPTRQRMLGDLLEKTTDTLKAEERPVRGEVLKYGGSIISDGWDDVNSSHLINAVAKLLIEQITRIGPPMVVQVVTDTCSVMKAAWKLVETKFPWITCTCCGPHVLNLYLKDLGKIEEVAAVIKNLTRSPTPS</sequence>
<dbReference type="Proteomes" id="UP000013827">
    <property type="component" value="Unassembled WGS sequence"/>
</dbReference>
<dbReference type="AlphaFoldDB" id="A0A0D3KVZ6"/>
<dbReference type="STRING" id="2903.R1FW71"/>
<dbReference type="EnsemblProtists" id="EOD39931">
    <property type="protein sequence ID" value="EOD39931"/>
    <property type="gene ID" value="EMIHUDRAFT_223115"/>
</dbReference>
<dbReference type="InterPro" id="IPR012337">
    <property type="entry name" value="RNaseH-like_sf"/>
</dbReference>
<dbReference type="eggNOG" id="ENOG502RJJK">
    <property type="taxonomic scope" value="Eukaryota"/>
</dbReference>
<dbReference type="HOGENOM" id="CLU_1100189_0_0_1"/>
<protein>
    <recommendedName>
        <fullName evidence="1">DUF659 domain-containing protein</fullName>
    </recommendedName>
</protein>
<dbReference type="RefSeq" id="XP_005792360.1">
    <property type="nucleotide sequence ID" value="XM_005792303.1"/>
</dbReference>
<evidence type="ECO:0000259" key="1">
    <source>
        <dbReference type="Pfam" id="PF04937"/>
    </source>
</evidence>